<accession>A0A182RCS8</accession>
<dbReference type="KEGG" id="afun:125762174"/>
<reference evidence="2" key="1">
    <citation type="submission" date="2020-05" db="UniProtKB">
        <authorList>
            <consortium name="EnsemblMetazoa"/>
        </authorList>
    </citation>
    <scope>IDENTIFICATION</scope>
    <source>
        <strain evidence="2">FUMOZ</strain>
    </source>
</reference>
<dbReference type="EnsemblMetazoa" id="AFUN003997-RA">
    <property type="protein sequence ID" value="AFUN003997-PA"/>
    <property type="gene ID" value="AFUN003997"/>
</dbReference>
<dbReference type="RefSeq" id="XP_049279970.1">
    <property type="nucleotide sequence ID" value="XM_049424013.1"/>
</dbReference>
<organism evidence="2">
    <name type="scientific">Anopheles funestus</name>
    <name type="common">African malaria mosquito</name>
    <dbReference type="NCBI Taxonomy" id="62324"/>
    <lineage>
        <taxon>Eukaryota</taxon>
        <taxon>Metazoa</taxon>
        <taxon>Ecdysozoa</taxon>
        <taxon>Arthropoda</taxon>
        <taxon>Hexapoda</taxon>
        <taxon>Insecta</taxon>
        <taxon>Pterygota</taxon>
        <taxon>Neoptera</taxon>
        <taxon>Endopterygota</taxon>
        <taxon>Diptera</taxon>
        <taxon>Nematocera</taxon>
        <taxon>Culicoidea</taxon>
        <taxon>Culicidae</taxon>
        <taxon>Anophelinae</taxon>
        <taxon>Anopheles</taxon>
    </lineage>
</organism>
<evidence type="ECO:0000313" key="2">
    <source>
        <dbReference type="EnsemblMetazoa" id="AFUN003997-PA"/>
    </source>
</evidence>
<feature type="chain" id="PRO_5030024181" description="Protein TsetseEP domain-containing protein" evidence="1">
    <location>
        <begin position="21"/>
        <end position="508"/>
    </location>
</feature>
<dbReference type="OrthoDB" id="7729507at2759"/>
<feature type="signal peptide" evidence="1">
    <location>
        <begin position="1"/>
        <end position="20"/>
    </location>
</feature>
<evidence type="ECO:0000256" key="1">
    <source>
        <dbReference type="SAM" id="SignalP"/>
    </source>
</evidence>
<evidence type="ECO:0008006" key="3">
    <source>
        <dbReference type="Google" id="ProtNLM"/>
    </source>
</evidence>
<dbReference type="VEuPathDB" id="VectorBase:AFUN003997"/>
<protein>
    <recommendedName>
        <fullName evidence="3">Protein TsetseEP domain-containing protein</fullName>
    </recommendedName>
</protein>
<dbReference type="GeneID" id="125762174"/>
<dbReference type="AlphaFoldDB" id="A0A182RCS8"/>
<dbReference type="VEuPathDB" id="VectorBase:AFUN2_013120"/>
<keyword evidence="1" id="KW-0732">Signal</keyword>
<proteinExistence type="predicted"/>
<sequence>MASSIALVVTFLWVLQNVTGRPDFGLNGDVAGSSIAIDTSGGASFVIGTISEYRILLGSQYQLLYDMEEAYYSVAEKFTAAGIAVTDKLSLLADDDSGIVTPPFESTISAIADLQTVISNDLTQEFLTLQFRDQPFITDRLTDSFSYISVTLTTLDEILETLQSAAEQAQFQSGGDEESVDQAFARKFVTPHMINSLLNTIVLIPGAISPLIFSVHEPLAQLDRSDTYIIAAKSDIESTLLQAHQEVVNFNGNIRKLKQDTNGVIETLGSSFSEELTLISDVLPTLQLSYKYQNGLATAIESFNDALSMDAIDEKTLVLDVAITEYVRQSKTFDDDLVTVYGERICPAMQAVVQVLIASGPYATYCFKKYSHRVIDLAIHNFYDIGECYELELNRLYATHRLISNIVSMVMFNFLELYENLNTCAEIQPCPVDCDPCVDTLGELLETLSRLTDEMFNLILQIIPYETTASLQRLKSCAAFSKYKLIADAHDLVNDVFICEDTGYNQTE</sequence>
<name>A0A182RCS8_ANOFN</name>